<accession>A0A9P8LS54</accession>
<comment type="caution">
    <text evidence="1">The sequence shown here is derived from an EMBL/GenBank/DDBJ whole genome shotgun (WGS) entry which is preliminary data.</text>
</comment>
<reference evidence="1 2" key="1">
    <citation type="journal article" date="2014" name="PLoS Genet.">
        <title>The Genome of Spironucleus salmonicida Highlights a Fish Pathogen Adapted to Fluctuating Environments.</title>
        <authorList>
            <person name="Xu F."/>
            <person name="Jerlstrom-Hultqvist J."/>
            <person name="Einarsson E."/>
            <person name="Astvaldsson A."/>
            <person name="Svard S.G."/>
            <person name="Andersson J.O."/>
        </authorList>
    </citation>
    <scope>NUCLEOTIDE SEQUENCE [LARGE SCALE GENOMIC DNA]</scope>
    <source>
        <strain evidence="1 2">ATCC 50377</strain>
    </source>
</reference>
<dbReference type="EMBL" id="AUWU02000005">
    <property type="protein sequence ID" value="KAH0573103.1"/>
    <property type="molecule type" value="Genomic_DNA"/>
</dbReference>
<organism evidence="1 2">
    <name type="scientific">Spironucleus salmonicida</name>
    <dbReference type="NCBI Taxonomy" id="348837"/>
    <lineage>
        <taxon>Eukaryota</taxon>
        <taxon>Metamonada</taxon>
        <taxon>Diplomonadida</taxon>
        <taxon>Hexamitidae</taxon>
        <taxon>Hexamitinae</taxon>
        <taxon>Spironucleus</taxon>
    </lineage>
</organism>
<sequence>MQKLLSIDFIVHQYTIFNGKIKVDGKKQKILTFTIEGSEIRQSRQLDVSSMYLFKTTITTTEQLCAVQVVLLYKKLGKIAQNVRFQISQFEDIIKFRYSNFWDNIGLVAAQMGLDVLSVQSACESYCTQFAKSIENHDLQYFSLYNSFDTKKILQPKNISYFSFHENQVLLQLAAIKYQKEGNYPLILPLILGYSAFRLYETQFNTKYKENDQQMENLKLLKDTFEESNKIYSDAQLLKNGTIELNTFPIINLFELPIHFNETSICLLMFQQLCHVSYLFKAEYFAIFSLIENKLGDTITNAVISQSSRSGKSVALYTQYFFHLLIGNIPILFNKEGSEDQPLYQYKSGSFHSQLERQYQNTLELQDFENLRETVLYDVCIFHAFQLESLNHLEFLYRKMHIFIENLQSSTRTINGVGGLDLIKNLRFDSSIKQQFNLLKQYSFFIYEGDVDTSGIMDAQVLQYSLKRMNNQRPMMLVDECLDSQKQNYQKCIALCEVIFGESLQRFVPLGRQQYGTVLNILKNEQFESFSNEYIARYNTKHIFACRVLSQLLHPDLLSVLKMELDEISASEQHRSLNLDCYHKLQIIMTNILSLRNNKQVAEPEINKQICENWHLLTIYFSLLEAILTDVEYIIMATEYLRLQTEEYDILDELIVYSPQILNVRSRKKFKNKFFLGLPKNCLSQQKYKEEFDLYFFRFIVSLFDPRAVETLFWKTFQFISFEHIYIEQKSELRRDSKYWYQVVAKFWIYSVNDQFASYFNFKTLPIRFEDQLQSIITKSSRQLENLIHTTHAKVHESYHACTFSVIIVGPDIDIINESSIDKFSYETCERDYSYHYAASIIGYVQPHPSLVHSAQYDKRSMLANQDDMGGILDGIPKTLKSYLDSSSSLVELLNSMLGESSARMQLICPFICHQLWYVDTKYQPQACNFNAVEKHTIQVNGNKSIVYQFSSLTKIVNYIDISTICNRDSGFKINSQSQNINLQENDRRYNLRCIASATLNQEVVAVLSYSLMCQFIQTYSMVQLTAMDAQREFCSLSRLFKRSILINHLNIILFMMIMTQQPEMAIKNTQLVIQQGESGDIGYQYLYKGSIITKNSVELMRSIHLIPGKHEVMVLAPTFDFAFHDQNNWRKRFTQAEIWNQVLKDSIESAAEAFDILKGQKIVTERLIIAICFNKSMSLSPILEASEMPFDFMLTFHGYSGLRLENLHGYQILPVQCGHHIKEVIEKMAAPFGLRNVVQIGQDQHEALPLVRMENLADTIVTQQQTEERDAYTEEQKNIGDNQITSYIYQIQNLCDDFQRNIKALQRDHRLFKVIRHDRQHYIQFITKANDKDTVIADLRNIKITLIPDQVPLYDFAALCNSPSCKTQLNFKYSRENKHLDEVILDLVLVPKFSQLNAKLCELEHMVKFIELHDTKILIIFLQNIKLLQLLHILELQLVSVYNKVYDSALTVIVQQTENIDSMIIIEFNENKTYFYTYRKRLYESNQINMRLLQIDIAYQAELSDKKIYPPITEDSKKLNLSVLYLNQKIQILTSYKSLVSEIQNYQSVIYKIENGVIHLTNENEYIGYIVDANRKILTFMEEYEIEYGYLIINLIKCGKVTLDNKFLFGQSFEVQFSIIRGLFQKINDSSNESYQCQVEVHGQLFTDEQRSYIKGKQLAIRQYPLGVTINNLFSQTKVVATGIRHEENRDILQLVAIE</sequence>
<gene>
    <name evidence="1" type="ORF">SS50377_25221</name>
</gene>
<dbReference type="GeneID" id="94299244"/>
<name>A0A9P8LS54_9EUKA</name>
<evidence type="ECO:0000313" key="2">
    <source>
        <dbReference type="Proteomes" id="UP000018208"/>
    </source>
</evidence>
<dbReference type="RefSeq" id="XP_067763876.1">
    <property type="nucleotide sequence ID" value="XM_067909055.1"/>
</dbReference>
<dbReference type="Proteomes" id="UP000018208">
    <property type="component" value="Unassembled WGS sequence"/>
</dbReference>
<keyword evidence="2" id="KW-1185">Reference proteome</keyword>
<evidence type="ECO:0000313" key="1">
    <source>
        <dbReference type="EMBL" id="KAH0573103.1"/>
    </source>
</evidence>
<proteinExistence type="predicted"/>
<protein>
    <submittedName>
        <fullName evidence="1">Uncharacterized protein</fullName>
    </submittedName>
</protein>
<dbReference type="OrthoDB" id="3071602at2759"/>
<dbReference type="KEGG" id="ssao:94299244"/>